<sequence>MEHQVIKPANNGAIELIGYTITYPSFPLFTALAEALSCSVFPMDSFTTDFESLLLAEEPPLPPSMETSSIPTDQEYNSGLTGFLCVIA</sequence>
<dbReference type="Proteomes" id="UP000054217">
    <property type="component" value="Unassembled WGS sequence"/>
</dbReference>
<dbReference type="HOGENOM" id="CLU_2470007_0_0_1"/>
<dbReference type="InParanoid" id="A0A0C3P0P2"/>
<evidence type="ECO:0000313" key="1">
    <source>
        <dbReference type="EMBL" id="KIO00894.1"/>
    </source>
</evidence>
<dbReference type="EMBL" id="KN831993">
    <property type="protein sequence ID" value="KIO00894.1"/>
    <property type="molecule type" value="Genomic_DNA"/>
</dbReference>
<reference evidence="2" key="2">
    <citation type="submission" date="2015-01" db="EMBL/GenBank/DDBJ databases">
        <title>Evolutionary Origins and Diversification of the Mycorrhizal Mutualists.</title>
        <authorList>
            <consortium name="DOE Joint Genome Institute"/>
            <consortium name="Mycorrhizal Genomics Consortium"/>
            <person name="Kohler A."/>
            <person name="Kuo A."/>
            <person name="Nagy L.G."/>
            <person name="Floudas D."/>
            <person name="Copeland A."/>
            <person name="Barry K.W."/>
            <person name="Cichocki N."/>
            <person name="Veneault-Fourrey C."/>
            <person name="LaButti K."/>
            <person name="Lindquist E.A."/>
            <person name="Lipzen A."/>
            <person name="Lundell T."/>
            <person name="Morin E."/>
            <person name="Murat C."/>
            <person name="Riley R."/>
            <person name="Ohm R."/>
            <person name="Sun H."/>
            <person name="Tunlid A."/>
            <person name="Henrissat B."/>
            <person name="Grigoriev I.V."/>
            <person name="Hibbett D.S."/>
            <person name="Martin F."/>
        </authorList>
    </citation>
    <scope>NUCLEOTIDE SEQUENCE [LARGE SCALE GENOMIC DNA]</scope>
    <source>
        <strain evidence="2">Marx 270</strain>
    </source>
</reference>
<reference evidence="1 2" key="1">
    <citation type="submission" date="2014-04" db="EMBL/GenBank/DDBJ databases">
        <authorList>
            <consortium name="DOE Joint Genome Institute"/>
            <person name="Kuo A."/>
            <person name="Kohler A."/>
            <person name="Costa M.D."/>
            <person name="Nagy L.G."/>
            <person name="Floudas D."/>
            <person name="Copeland A."/>
            <person name="Barry K.W."/>
            <person name="Cichocki N."/>
            <person name="Veneault-Fourrey C."/>
            <person name="LaButti K."/>
            <person name="Lindquist E.A."/>
            <person name="Lipzen A."/>
            <person name="Lundell T."/>
            <person name="Morin E."/>
            <person name="Murat C."/>
            <person name="Sun H."/>
            <person name="Tunlid A."/>
            <person name="Henrissat B."/>
            <person name="Grigoriev I.V."/>
            <person name="Hibbett D.S."/>
            <person name="Martin F."/>
            <person name="Nordberg H.P."/>
            <person name="Cantor M.N."/>
            <person name="Hua S.X."/>
        </authorList>
    </citation>
    <scope>NUCLEOTIDE SEQUENCE [LARGE SCALE GENOMIC DNA]</scope>
    <source>
        <strain evidence="1 2">Marx 270</strain>
    </source>
</reference>
<proteinExistence type="predicted"/>
<name>A0A0C3P0P2_PISTI</name>
<protein>
    <submittedName>
        <fullName evidence="1">Uncharacterized protein</fullName>
    </submittedName>
</protein>
<accession>A0A0C3P0P2</accession>
<keyword evidence="2" id="KW-1185">Reference proteome</keyword>
<dbReference type="AlphaFoldDB" id="A0A0C3P0P2"/>
<evidence type="ECO:0000313" key="2">
    <source>
        <dbReference type="Proteomes" id="UP000054217"/>
    </source>
</evidence>
<organism evidence="1 2">
    <name type="scientific">Pisolithus tinctorius Marx 270</name>
    <dbReference type="NCBI Taxonomy" id="870435"/>
    <lineage>
        <taxon>Eukaryota</taxon>
        <taxon>Fungi</taxon>
        <taxon>Dikarya</taxon>
        <taxon>Basidiomycota</taxon>
        <taxon>Agaricomycotina</taxon>
        <taxon>Agaricomycetes</taxon>
        <taxon>Agaricomycetidae</taxon>
        <taxon>Boletales</taxon>
        <taxon>Sclerodermatineae</taxon>
        <taxon>Pisolithaceae</taxon>
        <taxon>Pisolithus</taxon>
    </lineage>
</organism>
<gene>
    <name evidence="1" type="ORF">M404DRAFT_754545</name>
</gene>